<dbReference type="PATRIC" id="fig|742738.3.peg.3559"/>
<accession>A0A096CFE8</accession>
<evidence type="ECO:0008006" key="3">
    <source>
        <dbReference type="Google" id="ProtNLM"/>
    </source>
</evidence>
<name>A0A096CFE8_FLAPL</name>
<dbReference type="SUPFAM" id="SSF52540">
    <property type="entry name" value="P-loop containing nucleoside triphosphate hydrolases"/>
    <property type="match status" value="1"/>
</dbReference>
<sequence>MKHVVITIGREYGSGGRLIAKQLSEELGITFYDKELITAVARKTGFSENFIRDSEHQRPTNSFLYDLYTAVQTPSVPDQVFIAQAKVIKEAASRESCVIVGRCADYILRDDPRRLSVFVHAPLDERVRRAREEYGVQEPNLESFVLRQDKARASYYNYFATGKWGQSREYDLCVSSHMGIAAAVATIKAAALAVAGGTGA</sequence>
<comment type="caution">
    <text evidence="1">The sequence shown here is derived from an EMBL/GenBank/DDBJ whole genome shotgun (WGS) entry which is preliminary data.</text>
</comment>
<dbReference type="Pfam" id="PF13189">
    <property type="entry name" value="Cytidylate_kin2"/>
    <property type="match status" value="1"/>
</dbReference>
<dbReference type="Proteomes" id="UP000029585">
    <property type="component" value="Unassembled WGS sequence"/>
</dbReference>
<gene>
    <name evidence="1" type="ORF">HMPREF9460_03457</name>
</gene>
<dbReference type="InterPro" id="IPR027417">
    <property type="entry name" value="P-loop_NTPase"/>
</dbReference>
<proteinExistence type="predicted"/>
<dbReference type="Gene3D" id="3.40.50.300">
    <property type="entry name" value="P-loop containing nucleotide triphosphate hydrolases"/>
    <property type="match status" value="1"/>
</dbReference>
<evidence type="ECO:0000313" key="1">
    <source>
        <dbReference type="EMBL" id="KGF53637.1"/>
    </source>
</evidence>
<keyword evidence="2" id="KW-1185">Reference proteome</keyword>
<organism evidence="1 2">
    <name type="scientific">Flavonifractor plautii 1_3_50AFAA</name>
    <dbReference type="NCBI Taxonomy" id="742738"/>
    <lineage>
        <taxon>Bacteria</taxon>
        <taxon>Bacillati</taxon>
        <taxon>Bacillota</taxon>
        <taxon>Clostridia</taxon>
        <taxon>Eubacteriales</taxon>
        <taxon>Oscillospiraceae</taxon>
        <taxon>Flavonifractor</taxon>
    </lineage>
</organism>
<dbReference type="AlphaFoldDB" id="A0A096CFE8"/>
<protein>
    <recommendedName>
        <fullName evidence="3">Cytidylate kinase</fullName>
    </recommendedName>
</protein>
<dbReference type="eggNOG" id="COG1102">
    <property type="taxonomic scope" value="Bacteria"/>
</dbReference>
<dbReference type="EMBL" id="ADLO01000105">
    <property type="protein sequence ID" value="KGF53637.1"/>
    <property type="molecule type" value="Genomic_DNA"/>
</dbReference>
<dbReference type="HOGENOM" id="CLU_065155_3_1_9"/>
<dbReference type="RefSeq" id="WP_009257586.1">
    <property type="nucleotide sequence ID" value="NZ_KN174166.1"/>
</dbReference>
<reference evidence="1 2" key="1">
    <citation type="submission" date="2011-08" db="EMBL/GenBank/DDBJ databases">
        <title>The Genome Sequence of Clostridium orbiscindens 1_3_50AFAA.</title>
        <authorList>
            <consortium name="The Broad Institute Genome Sequencing Platform"/>
            <person name="Earl A."/>
            <person name="Ward D."/>
            <person name="Feldgarden M."/>
            <person name="Gevers D."/>
            <person name="Daigneault M."/>
            <person name="Strauss J."/>
            <person name="Allen-Vercoe E."/>
            <person name="Young S.K."/>
            <person name="Zeng Q."/>
            <person name="Gargeya S."/>
            <person name="Fitzgerald M."/>
            <person name="Haas B."/>
            <person name="Abouelleil A."/>
            <person name="Alvarado L."/>
            <person name="Arachchi H.M."/>
            <person name="Berlin A."/>
            <person name="Brown A."/>
            <person name="Chapman S.B."/>
            <person name="Chen Z."/>
            <person name="Dunbar C."/>
            <person name="Freedman E."/>
            <person name="Gearin G."/>
            <person name="Gellesch M."/>
            <person name="Goldberg J."/>
            <person name="Griggs A."/>
            <person name="Gujja S."/>
            <person name="Heiman D."/>
            <person name="Howarth C."/>
            <person name="Larson L."/>
            <person name="Lui A."/>
            <person name="MacDonald P.J.P."/>
            <person name="Montmayeur A."/>
            <person name="Murphy C."/>
            <person name="Neiman D."/>
            <person name="Pearson M."/>
            <person name="Priest M."/>
            <person name="Roberts A."/>
            <person name="Saif S."/>
            <person name="Shea T."/>
            <person name="Shenoy N."/>
            <person name="Sisk P."/>
            <person name="Stolte C."/>
            <person name="Sykes S."/>
            <person name="Wortman J."/>
            <person name="Nusbaum C."/>
            <person name="Birren B."/>
        </authorList>
    </citation>
    <scope>NUCLEOTIDE SEQUENCE [LARGE SCALE GENOMIC DNA]</scope>
    <source>
        <strain evidence="1 2">1_3_50AFAA</strain>
    </source>
</reference>
<evidence type="ECO:0000313" key="2">
    <source>
        <dbReference type="Proteomes" id="UP000029585"/>
    </source>
</evidence>